<dbReference type="EMBL" id="MG807320">
    <property type="protein sequence ID" value="AVL95094.1"/>
    <property type="molecule type" value="Genomic_DNA"/>
</dbReference>
<sequence>MKKTLFVAFFTIFSFYLTFANADNIRDVCVLGGGAAGSSASVFLKDNGYDVVLIERQSTLGGHCNTYYFDPPCGESVDWLDYGVQLIINTTQLNVQGIGNWSINTEDFVNRFVGPDSTLPLVSPETMVYVNMETGQLAIPNVNQTALQQALQTYYGLLYTYPWVNDGLFTGKVPSELLMPFGDFATMFGLEPLAEILRAFGFNSGIAYGNYTNIPTVFMLNSASAATLQVYFGGSTGCFRVKNGCNAVYEGIHEYLGCNNVVTGAQITQVTRPRFHFQPVEVRGYTIQGSKQVTFNYKCRKLVVAFPPVADNLKFMDLGLVERAVFDKVKHNYYYAGVANVSGPIDQTSFQVINADLSSKFNVPFNDSAISVGRYINYGPAQVQAISTGPRNIGDMIDTINENFGNIPGYILDDVSLVNTFQHGSYSPYFSVESLQWQVSPYRFLDVLQGVRDTYWVSALNRYSANSAHVWDNSLRLVTKYFPPKN</sequence>
<dbReference type="Gene3D" id="3.30.70.1990">
    <property type="match status" value="1"/>
</dbReference>
<dbReference type="InterPro" id="IPR036188">
    <property type="entry name" value="FAD/NAD-bd_sf"/>
</dbReference>
<dbReference type="GO" id="GO:0016491">
    <property type="term" value="F:oxidoreductase activity"/>
    <property type="evidence" value="ECO:0007669"/>
    <property type="project" value="TreeGrafter"/>
</dbReference>
<dbReference type="SUPFAM" id="SSF51905">
    <property type="entry name" value="FAD/NAD(P)-binding domain"/>
    <property type="match status" value="1"/>
</dbReference>
<evidence type="ECO:0000313" key="2">
    <source>
        <dbReference type="Proteomes" id="UP000289600"/>
    </source>
</evidence>
<dbReference type="Pfam" id="PF13450">
    <property type="entry name" value="NAD_binding_8"/>
    <property type="match status" value="1"/>
</dbReference>
<gene>
    <name evidence="1" type="ORF">mc_707</name>
</gene>
<reference evidence="2" key="1">
    <citation type="submission" date="2018-01" db="EMBL/GenBank/DDBJ databases">
        <title>Testimony of 'menage a trois' revealed by the proteome of Megavirus virophage.</title>
        <authorList>
            <person name="Jeudy S."/>
            <person name="Bertaux L."/>
            <person name="Alempic J.-M."/>
            <person name="Lartigue A."/>
            <person name="Legendre M."/>
            <person name="Philippe N."/>
            <person name="Beucher L."/>
            <person name="Biondi E."/>
            <person name="Juul S."/>
            <person name="Turner D."/>
            <person name="Coute Y."/>
            <person name="Claverie J.-M."/>
            <person name="Abergel C."/>
        </authorList>
    </citation>
    <scope>NUCLEOTIDE SEQUENCE [LARGE SCALE GENOMIC DNA]</scope>
</reference>
<dbReference type="Proteomes" id="UP000289600">
    <property type="component" value="Segment"/>
</dbReference>
<dbReference type="PANTHER" id="PTHR42923">
    <property type="entry name" value="PROTOPORPHYRINOGEN OXIDASE"/>
    <property type="match status" value="1"/>
</dbReference>
<dbReference type="InterPro" id="IPR050464">
    <property type="entry name" value="Zeta_carotene_desat/Oxidored"/>
</dbReference>
<accession>A0A2P1EMH1</accession>
<organism evidence="1 2">
    <name type="scientific">Moumouvirus australiensis</name>
    <dbReference type="NCBI Taxonomy" id="2109587"/>
    <lineage>
        <taxon>Viruses</taxon>
        <taxon>Varidnaviria</taxon>
        <taxon>Bamfordvirae</taxon>
        <taxon>Nucleocytoviricota</taxon>
        <taxon>Megaviricetes</taxon>
        <taxon>Imitervirales</taxon>
        <taxon>Mimiviridae</taxon>
        <taxon>Megamimivirinae</taxon>
        <taxon>Moumouvirus</taxon>
        <taxon>Moumouvirus australiense</taxon>
    </lineage>
</organism>
<dbReference type="Gene3D" id="1.10.405.20">
    <property type="match status" value="1"/>
</dbReference>
<evidence type="ECO:0000313" key="1">
    <source>
        <dbReference type="EMBL" id="AVL95094.1"/>
    </source>
</evidence>
<proteinExistence type="predicted"/>
<name>A0A2P1EMH1_9VIRU</name>
<keyword evidence="2" id="KW-1185">Reference proteome</keyword>
<dbReference type="Gene3D" id="3.50.50.60">
    <property type="entry name" value="FAD/NAD(P)-binding domain"/>
    <property type="match status" value="1"/>
</dbReference>
<protein>
    <submittedName>
        <fullName evidence="1">Putative amineoxidase</fullName>
    </submittedName>
</protein>
<dbReference type="PANTHER" id="PTHR42923:SF26">
    <property type="entry name" value="FMN REDUCTASE LOT6, PUTATIVE (AFU_ORTHOLOGUE AFUA_7G06600)-RELATED"/>
    <property type="match status" value="1"/>
</dbReference>